<dbReference type="PROSITE" id="PS50109">
    <property type="entry name" value="HIS_KIN"/>
    <property type="match status" value="1"/>
</dbReference>
<feature type="transmembrane region" description="Helical" evidence="7">
    <location>
        <begin position="48"/>
        <end position="71"/>
    </location>
</feature>
<dbReference type="InterPro" id="IPR050351">
    <property type="entry name" value="BphY/WalK/GraS-like"/>
</dbReference>
<keyword evidence="4" id="KW-0808">Transferase</keyword>
<dbReference type="EMBL" id="AMCI01003700">
    <property type="protein sequence ID" value="EJW99674.1"/>
    <property type="molecule type" value="Genomic_DNA"/>
</dbReference>
<protein>
    <recommendedName>
        <fullName evidence="2">histidine kinase</fullName>
        <ecNumber evidence="2">2.7.13.3</ecNumber>
    </recommendedName>
</protein>
<evidence type="ECO:0000313" key="9">
    <source>
        <dbReference type="EMBL" id="EJW99674.1"/>
    </source>
</evidence>
<dbReference type="InterPro" id="IPR036890">
    <property type="entry name" value="HATPase_C_sf"/>
</dbReference>
<dbReference type="InterPro" id="IPR036097">
    <property type="entry name" value="HisK_dim/P_sf"/>
</dbReference>
<proteinExistence type="predicted"/>
<dbReference type="FunFam" id="1.10.287.130:FF:000001">
    <property type="entry name" value="Two-component sensor histidine kinase"/>
    <property type="match status" value="1"/>
</dbReference>
<comment type="catalytic activity">
    <reaction evidence="1">
        <text>ATP + protein L-histidine = ADP + protein N-phospho-L-histidine.</text>
        <dbReference type="EC" id="2.7.13.3"/>
    </reaction>
</comment>
<evidence type="ECO:0000259" key="8">
    <source>
        <dbReference type="PROSITE" id="PS50109"/>
    </source>
</evidence>
<organism evidence="9">
    <name type="scientific">gut metagenome</name>
    <dbReference type="NCBI Taxonomy" id="749906"/>
    <lineage>
        <taxon>unclassified sequences</taxon>
        <taxon>metagenomes</taxon>
        <taxon>organismal metagenomes</taxon>
    </lineage>
</organism>
<evidence type="ECO:0000256" key="3">
    <source>
        <dbReference type="ARBA" id="ARBA00022553"/>
    </source>
</evidence>
<keyword evidence="5 9" id="KW-0418">Kinase</keyword>
<evidence type="ECO:0000256" key="7">
    <source>
        <dbReference type="SAM" id="Phobius"/>
    </source>
</evidence>
<dbReference type="Gene3D" id="1.10.287.130">
    <property type="match status" value="1"/>
</dbReference>
<dbReference type="InterPro" id="IPR005467">
    <property type="entry name" value="His_kinase_dom"/>
</dbReference>
<reference evidence="9" key="1">
    <citation type="journal article" date="2012" name="PLoS ONE">
        <title>Gene sets for utilization of primary and secondary nutrition supplies in the distal gut of endangered iberian lynx.</title>
        <authorList>
            <person name="Alcaide M."/>
            <person name="Messina E."/>
            <person name="Richter M."/>
            <person name="Bargiela R."/>
            <person name="Peplies J."/>
            <person name="Huws S.A."/>
            <person name="Newbold C.J."/>
            <person name="Golyshin P.N."/>
            <person name="Simon M.A."/>
            <person name="Lopez G."/>
            <person name="Yakimov M.M."/>
            <person name="Ferrer M."/>
        </authorList>
    </citation>
    <scope>NUCLEOTIDE SEQUENCE</scope>
</reference>
<dbReference type="SMART" id="SM00388">
    <property type="entry name" value="HisKA"/>
    <property type="match status" value="1"/>
</dbReference>
<dbReference type="Gene3D" id="3.30.565.10">
    <property type="entry name" value="Histidine kinase-like ATPase, C-terminal domain"/>
    <property type="match status" value="1"/>
</dbReference>
<dbReference type="CDD" id="cd00075">
    <property type="entry name" value="HATPase"/>
    <property type="match status" value="1"/>
</dbReference>
<dbReference type="PANTHER" id="PTHR45453:SF1">
    <property type="entry name" value="PHOSPHATE REGULON SENSOR PROTEIN PHOR"/>
    <property type="match status" value="1"/>
</dbReference>
<dbReference type="PRINTS" id="PR00344">
    <property type="entry name" value="BCTRLSENSOR"/>
</dbReference>
<gene>
    <name evidence="9" type="ORF">EVA_12219</name>
</gene>
<evidence type="ECO:0000256" key="2">
    <source>
        <dbReference type="ARBA" id="ARBA00012438"/>
    </source>
</evidence>
<dbReference type="InterPro" id="IPR003594">
    <property type="entry name" value="HATPase_dom"/>
</dbReference>
<dbReference type="SMART" id="SM00387">
    <property type="entry name" value="HATPase_c"/>
    <property type="match status" value="1"/>
</dbReference>
<accession>J9GJC0</accession>
<evidence type="ECO:0000256" key="5">
    <source>
        <dbReference type="ARBA" id="ARBA00022777"/>
    </source>
</evidence>
<dbReference type="SUPFAM" id="SSF55874">
    <property type="entry name" value="ATPase domain of HSP90 chaperone/DNA topoisomerase II/histidine kinase"/>
    <property type="match status" value="1"/>
</dbReference>
<feature type="domain" description="Histidine kinase" evidence="8">
    <location>
        <begin position="87"/>
        <end position="300"/>
    </location>
</feature>
<dbReference type="EC" id="2.7.13.3" evidence="2"/>
<evidence type="ECO:0000256" key="6">
    <source>
        <dbReference type="ARBA" id="ARBA00023012"/>
    </source>
</evidence>
<dbReference type="GO" id="GO:0016036">
    <property type="term" value="P:cellular response to phosphate starvation"/>
    <property type="evidence" value="ECO:0007669"/>
    <property type="project" value="TreeGrafter"/>
</dbReference>
<keyword evidence="7" id="KW-0472">Membrane</keyword>
<keyword evidence="7" id="KW-0812">Transmembrane</keyword>
<dbReference type="InterPro" id="IPR004358">
    <property type="entry name" value="Sig_transdc_His_kin-like_C"/>
</dbReference>
<sequence length="300" mass="33621">MISGKKRTGTIKEYGLRYCFAEFPGGRRLVFADVSGNMEILSNLMCNCLILGVAGFAALLCVSIWLSHWAVHPVDEAMKQQRQFIADASHELKTPLTVIITNAQLLQDPDCSESIRRQCEQGIIVMAERMRSMTGQLLQLARLDATQLEKNREKLDLSSLLEDEILPYEPCFFEKGLTFHTSIQSELWVNGDPEQLRQLLGILLDNARKYTIPGGGIWLLFKKKKRGRCVLSVANEGEPLSEEQCTKVFSRFYRTDGARSGESFGLGLAIARSIVEHHGGKIWLESSGGYNTCFVEIPCL</sequence>
<dbReference type="Pfam" id="PF00512">
    <property type="entry name" value="HisKA"/>
    <property type="match status" value="1"/>
</dbReference>
<keyword evidence="3" id="KW-0597">Phosphoprotein</keyword>
<dbReference type="InterPro" id="IPR003661">
    <property type="entry name" value="HisK_dim/P_dom"/>
</dbReference>
<keyword evidence="7" id="KW-1133">Transmembrane helix</keyword>
<name>J9GJC0_9ZZZZ</name>
<keyword evidence="6" id="KW-0902">Two-component regulatory system</keyword>
<dbReference type="Pfam" id="PF02518">
    <property type="entry name" value="HATPase_c"/>
    <property type="match status" value="1"/>
</dbReference>
<dbReference type="CDD" id="cd00082">
    <property type="entry name" value="HisKA"/>
    <property type="match status" value="1"/>
</dbReference>
<dbReference type="SUPFAM" id="SSF47384">
    <property type="entry name" value="Homodimeric domain of signal transducing histidine kinase"/>
    <property type="match status" value="1"/>
</dbReference>
<dbReference type="GO" id="GO:0005886">
    <property type="term" value="C:plasma membrane"/>
    <property type="evidence" value="ECO:0007669"/>
    <property type="project" value="TreeGrafter"/>
</dbReference>
<dbReference type="AlphaFoldDB" id="J9GJC0"/>
<dbReference type="GO" id="GO:0004721">
    <property type="term" value="F:phosphoprotein phosphatase activity"/>
    <property type="evidence" value="ECO:0007669"/>
    <property type="project" value="TreeGrafter"/>
</dbReference>
<evidence type="ECO:0000256" key="1">
    <source>
        <dbReference type="ARBA" id="ARBA00000085"/>
    </source>
</evidence>
<evidence type="ECO:0000256" key="4">
    <source>
        <dbReference type="ARBA" id="ARBA00022679"/>
    </source>
</evidence>
<dbReference type="GO" id="GO:0000155">
    <property type="term" value="F:phosphorelay sensor kinase activity"/>
    <property type="evidence" value="ECO:0007669"/>
    <property type="project" value="InterPro"/>
</dbReference>
<comment type="caution">
    <text evidence="9">The sequence shown here is derived from an EMBL/GenBank/DDBJ whole genome shotgun (WGS) entry which is preliminary data.</text>
</comment>
<dbReference type="PANTHER" id="PTHR45453">
    <property type="entry name" value="PHOSPHATE REGULON SENSOR PROTEIN PHOR"/>
    <property type="match status" value="1"/>
</dbReference>